<keyword evidence="4" id="KW-1185">Reference proteome</keyword>
<gene>
    <name evidence="3" type="ORF">RGF97_31625</name>
</gene>
<evidence type="ECO:0000256" key="2">
    <source>
        <dbReference type="SAM" id="Phobius"/>
    </source>
</evidence>
<sequence>MSRESSGRGPIVAASRPGGRAALIFVLAIALICGAVAAGMLRTAGAKADRELAAHRHQVQAITTGRAEDPPVASRQGAKPRSVAPAVWEYPDDVRRSGIVDVPPRTPQGRTLTIWVDDRGSPARPPGSTADLALTALVGGTAVAGAVVASGAGLLTLVRRRCEGRRLAAWEREWEQVEPVWSGRLRRGSGPGSGDE</sequence>
<name>A0ABY9S1Y5_9ACTN</name>
<keyword evidence="2" id="KW-0812">Transmembrane</keyword>
<dbReference type="RefSeq" id="WP_309549910.1">
    <property type="nucleotide sequence ID" value="NZ_CP133762.1"/>
</dbReference>
<dbReference type="Proteomes" id="UP001250858">
    <property type="component" value="Chromosome"/>
</dbReference>
<evidence type="ECO:0000313" key="4">
    <source>
        <dbReference type="Proteomes" id="UP001250858"/>
    </source>
</evidence>
<evidence type="ECO:0000256" key="1">
    <source>
        <dbReference type="SAM" id="MobiDB-lite"/>
    </source>
</evidence>
<keyword evidence="2" id="KW-1133">Transmembrane helix</keyword>
<feature type="transmembrane region" description="Helical" evidence="2">
    <location>
        <begin position="132"/>
        <end position="158"/>
    </location>
</feature>
<dbReference type="InterPro" id="IPR039708">
    <property type="entry name" value="MT1774/Rv1733c-like"/>
</dbReference>
<feature type="transmembrane region" description="Helical" evidence="2">
    <location>
        <begin position="21"/>
        <end position="41"/>
    </location>
</feature>
<feature type="region of interest" description="Disordered" evidence="1">
    <location>
        <begin position="57"/>
        <end position="80"/>
    </location>
</feature>
<evidence type="ECO:0008006" key="5">
    <source>
        <dbReference type="Google" id="ProtNLM"/>
    </source>
</evidence>
<dbReference type="EMBL" id="CP133762">
    <property type="protein sequence ID" value="WMX48444.1"/>
    <property type="molecule type" value="Genomic_DNA"/>
</dbReference>
<accession>A0ABY9S1Y5</accession>
<organism evidence="3 4">
    <name type="scientific">Streptomyces roseicoloratus</name>
    <dbReference type="NCBI Taxonomy" id="2508722"/>
    <lineage>
        <taxon>Bacteria</taxon>
        <taxon>Bacillati</taxon>
        <taxon>Actinomycetota</taxon>
        <taxon>Actinomycetes</taxon>
        <taxon>Kitasatosporales</taxon>
        <taxon>Streptomycetaceae</taxon>
        <taxon>Streptomyces</taxon>
    </lineage>
</organism>
<keyword evidence="2" id="KW-0472">Membrane</keyword>
<evidence type="ECO:0000313" key="3">
    <source>
        <dbReference type="EMBL" id="WMX48444.1"/>
    </source>
</evidence>
<proteinExistence type="predicted"/>
<dbReference type="PANTHER" id="PTHR42305">
    <property type="entry name" value="MEMBRANE PROTEIN RV1733C-RELATED"/>
    <property type="match status" value="1"/>
</dbReference>
<reference evidence="3 4" key="1">
    <citation type="submission" date="2023-09" db="EMBL/GenBank/DDBJ databases">
        <title>Complete genome of Streptomyces roseicoloratus T14.</title>
        <authorList>
            <person name="Bashizi T."/>
            <person name="Kim M.-J."/>
            <person name="Lee G."/>
            <person name="Tagele S.B."/>
            <person name="Shin J.-H."/>
        </authorList>
    </citation>
    <scope>NUCLEOTIDE SEQUENCE [LARGE SCALE GENOMIC DNA]</scope>
    <source>
        <strain evidence="3 4">T14</strain>
    </source>
</reference>
<protein>
    <recommendedName>
        <fullName evidence="5">Integral membrane protein</fullName>
    </recommendedName>
</protein>
<dbReference type="PANTHER" id="PTHR42305:SF1">
    <property type="entry name" value="MEMBRANE PROTEIN RV1733C-RELATED"/>
    <property type="match status" value="1"/>
</dbReference>